<keyword evidence="3" id="KW-1185">Reference proteome</keyword>
<reference evidence="2 3" key="1">
    <citation type="journal article" date="2018" name="Genome Biol. Evol.">
        <title>Multiple Roots of Fruiting Body Formation in Amoebozoa.</title>
        <authorList>
            <person name="Hillmann F."/>
            <person name="Forbes G."/>
            <person name="Novohradska S."/>
            <person name="Ferling I."/>
            <person name="Riege K."/>
            <person name="Groth M."/>
            <person name="Westermann M."/>
            <person name="Marz M."/>
            <person name="Spaller T."/>
            <person name="Winckler T."/>
            <person name="Schaap P."/>
            <person name="Glockner G."/>
        </authorList>
    </citation>
    <scope>NUCLEOTIDE SEQUENCE [LARGE SCALE GENOMIC DNA]</scope>
    <source>
        <strain evidence="2 3">Jena</strain>
    </source>
</reference>
<organism evidence="2 3">
    <name type="scientific">Planoprotostelium fungivorum</name>
    <dbReference type="NCBI Taxonomy" id="1890364"/>
    <lineage>
        <taxon>Eukaryota</taxon>
        <taxon>Amoebozoa</taxon>
        <taxon>Evosea</taxon>
        <taxon>Variosea</taxon>
        <taxon>Cavosteliida</taxon>
        <taxon>Cavosteliaceae</taxon>
        <taxon>Planoprotostelium</taxon>
    </lineage>
</organism>
<name>A0A2P6N3H7_9EUKA</name>
<dbReference type="InterPro" id="IPR051154">
    <property type="entry name" value="Prespore-cell_inducing_factor"/>
</dbReference>
<dbReference type="PANTHER" id="PTHR31137">
    <property type="entry name" value="PROTEIN PSIB-RELATED-RELATED"/>
    <property type="match status" value="1"/>
</dbReference>
<feature type="compositionally biased region" description="Polar residues" evidence="1">
    <location>
        <begin position="348"/>
        <end position="357"/>
    </location>
</feature>
<dbReference type="InterPro" id="IPR011874">
    <property type="entry name" value="Fibro_Slime"/>
</dbReference>
<dbReference type="NCBIfam" id="TIGR02148">
    <property type="entry name" value="Fibro_Slime"/>
    <property type="match status" value="1"/>
</dbReference>
<evidence type="ECO:0000256" key="1">
    <source>
        <dbReference type="SAM" id="MobiDB-lite"/>
    </source>
</evidence>
<accession>A0A2P6N3H7</accession>
<gene>
    <name evidence="2" type="ORF">PROFUN_13576</name>
</gene>
<dbReference type="InParanoid" id="A0A2P6N3H7"/>
<dbReference type="EMBL" id="MDYQ01000218">
    <property type="protein sequence ID" value="PRP78519.1"/>
    <property type="molecule type" value="Genomic_DNA"/>
</dbReference>
<protein>
    <submittedName>
        <fullName evidence="2">Periplasmic protein TonB links inner and outer membranes-like protein</fullName>
    </submittedName>
</protein>
<comment type="caution">
    <text evidence="2">The sequence shown here is derived from an EMBL/GenBank/DDBJ whole genome shotgun (WGS) entry which is preliminary data.</text>
</comment>
<dbReference type="Proteomes" id="UP000241769">
    <property type="component" value="Unassembled WGS sequence"/>
</dbReference>
<feature type="region of interest" description="Disordered" evidence="1">
    <location>
        <begin position="344"/>
        <end position="363"/>
    </location>
</feature>
<dbReference type="GO" id="GO:0005576">
    <property type="term" value="C:extracellular region"/>
    <property type="evidence" value="ECO:0007669"/>
    <property type="project" value="TreeGrafter"/>
</dbReference>
<evidence type="ECO:0000313" key="3">
    <source>
        <dbReference type="Proteomes" id="UP000241769"/>
    </source>
</evidence>
<dbReference type="OrthoDB" id="17079at2759"/>
<feature type="non-terminal residue" evidence="2">
    <location>
        <position position="1"/>
    </location>
</feature>
<sequence length="363" mass="40856">HRSRAYLLNRTVFHVSLRFLHHGASDASDLVLGMVVGGCTFLLIQGDKYNRNPLPYLELDRRSVRLLNVVSLTSISTEVSLTATFRDVWPCSPNALGAPAPYKCGQKTTDQVDCANNTCSQNFEYTDFGRVYSGNDPDPGIVQNTLDKDNKPQFNPNYRGRSIIDPTEFPQWFRTTPNFNFPIIQNLTFFNCDPKVKDNRWNDQTGVGYWPLDNRGWGDWWNLPVSRTDHNFGFTMEIATRFVYRGGEIFTFNGDDDLWIFINNKLVVDLGGVHNGLQRTINLEKPAQHEALPRGGRGHTAVASSCVRRISLKVKREGAYLATGLTCGPARDKFVGNRIRCHNKKVQPPTTIPSTKSEASDAP</sequence>
<evidence type="ECO:0000313" key="2">
    <source>
        <dbReference type="EMBL" id="PRP78519.1"/>
    </source>
</evidence>
<dbReference type="AlphaFoldDB" id="A0A2P6N3H7"/>
<proteinExistence type="predicted"/>